<dbReference type="InterPro" id="IPR051717">
    <property type="entry name" value="MFS_MFSD6"/>
</dbReference>
<proteinExistence type="inferred from homology"/>
<feature type="transmembrane region" description="Helical" evidence="7">
    <location>
        <begin position="21"/>
        <end position="41"/>
    </location>
</feature>
<organism evidence="9 10">
    <name type="scientific">Paraglomus occultum</name>
    <dbReference type="NCBI Taxonomy" id="144539"/>
    <lineage>
        <taxon>Eukaryota</taxon>
        <taxon>Fungi</taxon>
        <taxon>Fungi incertae sedis</taxon>
        <taxon>Mucoromycota</taxon>
        <taxon>Glomeromycotina</taxon>
        <taxon>Glomeromycetes</taxon>
        <taxon>Paraglomerales</taxon>
        <taxon>Paraglomeraceae</taxon>
        <taxon>Paraglomus</taxon>
    </lineage>
</organism>
<feature type="transmembrane region" description="Helical" evidence="7">
    <location>
        <begin position="83"/>
        <end position="102"/>
    </location>
</feature>
<dbReference type="Gene3D" id="1.20.1250.20">
    <property type="entry name" value="MFS general substrate transporter like domains"/>
    <property type="match status" value="2"/>
</dbReference>
<feature type="transmembrane region" description="Helical" evidence="7">
    <location>
        <begin position="53"/>
        <end position="71"/>
    </location>
</feature>
<keyword evidence="4 7" id="KW-1133">Transmembrane helix</keyword>
<dbReference type="InterPro" id="IPR036259">
    <property type="entry name" value="MFS_trans_sf"/>
</dbReference>
<reference evidence="9" key="1">
    <citation type="submission" date="2021-06" db="EMBL/GenBank/DDBJ databases">
        <authorList>
            <person name="Kallberg Y."/>
            <person name="Tangrot J."/>
            <person name="Rosling A."/>
        </authorList>
    </citation>
    <scope>NUCLEOTIDE SEQUENCE</scope>
    <source>
        <strain evidence="9">IA702</strain>
    </source>
</reference>
<dbReference type="InterPro" id="IPR020846">
    <property type="entry name" value="MFS_dom"/>
</dbReference>
<feature type="compositionally biased region" description="Acidic residues" evidence="6">
    <location>
        <begin position="273"/>
        <end position="290"/>
    </location>
</feature>
<accession>A0A9N9H3T6</accession>
<dbReference type="GO" id="GO:0022857">
    <property type="term" value="F:transmembrane transporter activity"/>
    <property type="evidence" value="ECO:0007669"/>
    <property type="project" value="InterPro"/>
</dbReference>
<dbReference type="GO" id="GO:0016020">
    <property type="term" value="C:membrane"/>
    <property type="evidence" value="ECO:0007669"/>
    <property type="project" value="UniProtKB-SubCell"/>
</dbReference>
<keyword evidence="10" id="KW-1185">Reference proteome</keyword>
<comment type="similarity">
    <text evidence="2">Belongs to the major facilitator superfamily. MFSD6 family.</text>
</comment>
<dbReference type="PANTHER" id="PTHR16172:SF41">
    <property type="entry name" value="MAJOR FACILITATOR SUPERFAMILY DOMAIN-CONTAINING PROTEIN 6-LIKE"/>
    <property type="match status" value="1"/>
</dbReference>
<dbReference type="PROSITE" id="PS50850">
    <property type="entry name" value="MFS"/>
    <property type="match status" value="1"/>
</dbReference>
<feature type="transmembrane region" description="Helical" evidence="7">
    <location>
        <begin position="330"/>
        <end position="355"/>
    </location>
</feature>
<evidence type="ECO:0000256" key="6">
    <source>
        <dbReference type="SAM" id="MobiDB-lite"/>
    </source>
</evidence>
<evidence type="ECO:0000313" key="10">
    <source>
        <dbReference type="Proteomes" id="UP000789572"/>
    </source>
</evidence>
<feature type="transmembrane region" description="Helical" evidence="7">
    <location>
        <begin position="171"/>
        <end position="190"/>
    </location>
</feature>
<feature type="domain" description="Major facilitator superfamily (MFS) profile" evidence="8">
    <location>
        <begin position="329"/>
        <end position="467"/>
    </location>
</feature>
<dbReference type="EMBL" id="CAJVPJ010004846">
    <property type="protein sequence ID" value="CAG8656137.1"/>
    <property type="molecule type" value="Genomic_DNA"/>
</dbReference>
<evidence type="ECO:0000259" key="8">
    <source>
        <dbReference type="PROSITE" id="PS50850"/>
    </source>
</evidence>
<evidence type="ECO:0000256" key="3">
    <source>
        <dbReference type="ARBA" id="ARBA00022692"/>
    </source>
</evidence>
<dbReference type="InterPro" id="IPR024989">
    <property type="entry name" value="MFS_assoc_dom"/>
</dbReference>
<comment type="subcellular location">
    <subcellularLocation>
        <location evidence="1">Membrane</location>
        <topology evidence="1">Multi-pass membrane protein</topology>
    </subcellularLocation>
</comment>
<evidence type="ECO:0000256" key="5">
    <source>
        <dbReference type="ARBA" id="ARBA00023136"/>
    </source>
</evidence>
<comment type="caution">
    <text evidence="9">The sequence shown here is derived from an EMBL/GenBank/DDBJ whole genome shotgun (WGS) entry which is preliminary data.</text>
</comment>
<evidence type="ECO:0000313" key="9">
    <source>
        <dbReference type="EMBL" id="CAG8656137.1"/>
    </source>
</evidence>
<name>A0A9N9H3T6_9GLOM</name>
<protein>
    <submittedName>
        <fullName evidence="9">7528_t:CDS:1</fullName>
    </submittedName>
</protein>
<feature type="transmembrane region" description="Helical" evidence="7">
    <location>
        <begin position="196"/>
        <end position="214"/>
    </location>
</feature>
<dbReference type="AlphaFoldDB" id="A0A9N9H3T6"/>
<feature type="non-terminal residue" evidence="9">
    <location>
        <position position="1"/>
    </location>
</feature>
<dbReference type="PANTHER" id="PTHR16172">
    <property type="entry name" value="MAJOR FACILITATOR SUPERFAMILY DOMAIN-CONTAINING PROTEIN 6-LIKE"/>
    <property type="match status" value="1"/>
</dbReference>
<dbReference type="Pfam" id="PF12832">
    <property type="entry name" value="MFS_1_like"/>
    <property type="match status" value="1"/>
</dbReference>
<feature type="transmembrane region" description="Helical" evidence="7">
    <location>
        <begin position="418"/>
        <end position="440"/>
    </location>
</feature>
<evidence type="ECO:0000256" key="7">
    <source>
        <dbReference type="SAM" id="Phobius"/>
    </source>
</evidence>
<evidence type="ECO:0000256" key="4">
    <source>
        <dbReference type="ARBA" id="ARBA00022989"/>
    </source>
</evidence>
<sequence length="467" mass="50292">SSSSSQSFISKIISAPYLLPKLLYVFLYGGMGAAIPFLPIFYKNSLNLSSSQIGIIFSIAPFIAAISCPLWTGLADKFQAHKAIMIITYVAAVASIVAQMLLPRADAVDEEGGQWSEQDSKDSPGRGSIMAWVLFAASWFAFFGIPVNALVDSGILKILGGKKELYGEQRLWGSVSYGLCTFFVGILISASSIDAVFILFYISAIFFGLCALFTDFNSASVSNPTSRPLSTYAYRGPAAFKPLIDIEDSDNDAGRSSHVFSIDDSSNNGDIFDTSDEEDIDDEEEEEDNEVSVPDLDVLAFPPSAPTIKNASLVEKPSSAVMVLITNPSVATLLITMLLMGTAMAICNAFLLIFLSEDLNASSTVLGLTGPMSAITELLFFFYSKDLISRFGIAQLIMLAHIATILRAITYVCLRPNTFSHIIALLVQTLNGMAFTSLWASGVTHLTNLSPPNLVSFSQGLMMAAFA</sequence>
<feature type="region of interest" description="Disordered" evidence="6">
    <location>
        <begin position="257"/>
        <end position="292"/>
    </location>
</feature>
<feature type="transmembrane region" description="Helical" evidence="7">
    <location>
        <begin position="129"/>
        <end position="151"/>
    </location>
</feature>
<dbReference type="Proteomes" id="UP000789572">
    <property type="component" value="Unassembled WGS sequence"/>
</dbReference>
<feature type="transmembrane region" description="Helical" evidence="7">
    <location>
        <begin position="391"/>
        <end position="412"/>
    </location>
</feature>
<gene>
    <name evidence="9" type="ORF">POCULU_LOCUS10213</name>
</gene>
<evidence type="ECO:0000256" key="2">
    <source>
        <dbReference type="ARBA" id="ARBA00005241"/>
    </source>
</evidence>
<dbReference type="OrthoDB" id="515887at2759"/>
<feature type="non-terminal residue" evidence="9">
    <location>
        <position position="467"/>
    </location>
</feature>
<evidence type="ECO:0000256" key="1">
    <source>
        <dbReference type="ARBA" id="ARBA00004141"/>
    </source>
</evidence>
<dbReference type="SUPFAM" id="SSF103473">
    <property type="entry name" value="MFS general substrate transporter"/>
    <property type="match status" value="1"/>
</dbReference>
<keyword evidence="5 7" id="KW-0472">Membrane</keyword>
<keyword evidence="3 7" id="KW-0812">Transmembrane</keyword>